<dbReference type="InterPro" id="IPR036890">
    <property type="entry name" value="HATPase_C_sf"/>
</dbReference>
<proteinExistence type="predicted"/>
<reference evidence="1" key="1">
    <citation type="submission" date="2022-04" db="EMBL/GenBank/DDBJ databases">
        <title>Evolutionary, genomic, and biogeographic characterization of Chryseobacterium nepalense represented by a plastic-degrading bacterium AC3.</title>
        <authorList>
            <person name="Yin Z."/>
            <person name="Liu X."/>
            <person name="Wang D."/>
            <person name="Xie Z."/>
        </authorList>
    </citation>
    <scope>NUCLEOTIDE SEQUENCE</scope>
    <source>
        <strain evidence="1">AC3</strain>
    </source>
</reference>
<protein>
    <recommendedName>
        <fullName evidence="3">ATP-binding protein</fullName>
    </recommendedName>
</protein>
<sequence length="412" mass="48520">MNIPILKKNITFTPYVFYTDFLKDIAIAYKAIPNGKIQFTLTDGGDNSFFESTYRIDPITIPLLLSISEQLKKFHNEPIDLILYNTRGTIDVLEFLYLSDFFYLSGNNRSFQFPLGQDIYNFNQQLFGSFKGKVIKAQHKIRGYSINDNNVSGIKEEYKEDEELLRDALVEHYTYLVKEHFLALLYENEFTSNQHNLFINILSELITNGVIHSKSSVFALMFVDRFKTKFSISDNGIGFTESLKFKKGNNYYEPYELTKLLNNKNYFKNIHENIINNLISIFEALFYSFMKNRRGIFDLMINVVLNSRGYFRLHSENSQIIISNRMKEQLLPLNSLRETIFEYHNMYELSIINNTEYNRMIIPLKEKALKLFTNFFTSVQNKFNTDVKFSSIRFYPVKFRGVHIEVEIPNNH</sequence>
<evidence type="ECO:0000313" key="1">
    <source>
        <dbReference type="EMBL" id="UPQ75280.1"/>
    </source>
</evidence>
<organism evidence="1 2">
    <name type="scientific">Chryseobacterium nepalense</name>
    <dbReference type="NCBI Taxonomy" id="1854498"/>
    <lineage>
        <taxon>Bacteria</taxon>
        <taxon>Pseudomonadati</taxon>
        <taxon>Bacteroidota</taxon>
        <taxon>Flavobacteriia</taxon>
        <taxon>Flavobacteriales</taxon>
        <taxon>Weeksellaceae</taxon>
        <taxon>Chryseobacterium group</taxon>
        <taxon>Chryseobacterium</taxon>
    </lineage>
</organism>
<name>A0ABY4K7E1_9FLAO</name>
<dbReference type="Proteomes" id="UP000830552">
    <property type="component" value="Chromosome"/>
</dbReference>
<evidence type="ECO:0008006" key="3">
    <source>
        <dbReference type="Google" id="ProtNLM"/>
    </source>
</evidence>
<gene>
    <name evidence="1" type="ORF">M0D58_14665</name>
</gene>
<keyword evidence="2" id="KW-1185">Reference proteome</keyword>
<dbReference type="EMBL" id="CP096203">
    <property type="protein sequence ID" value="UPQ75280.1"/>
    <property type="molecule type" value="Genomic_DNA"/>
</dbReference>
<dbReference type="RefSeq" id="WP_248391012.1">
    <property type="nucleotide sequence ID" value="NZ_CP096203.1"/>
</dbReference>
<dbReference type="SUPFAM" id="SSF55874">
    <property type="entry name" value="ATPase domain of HSP90 chaperone/DNA topoisomerase II/histidine kinase"/>
    <property type="match status" value="1"/>
</dbReference>
<accession>A0ABY4K7E1</accession>
<evidence type="ECO:0000313" key="2">
    <source>
        <dbReference type="Proteomes" id="UP000830552"/>
    </source>
</evidence>